<feature type="transmembrane region" description="Helical" evidence="1">
    <location>
        <begin position="105"/>
        <end position="129"/>
    </location>
</feature>
<gene>
    <name evidence="2" type="ORF">Hypma_007627</name>
</gene>
<organism evidence="2 3">
    <name type="scientific">Hypsizygus marmoreus</name>
    <name type="common">White beech mushroom</name>
    <name type="synonym">Agaricus marmoreus</name>
    <dbReference type="NCBI Taxonomy" id="39966"/>
    <lineage>
        <taxon>Eukaryota</taxon>
        <taxon>Fungi</taxon>
        <taxon>Dikarya</taxon>
        <taxon>Basidiomycota</taxon>
        <taxon>Agaricomycotina</taxon>
        <taxon>Agaricomycetes</taxon>
        <taxon>Agaricomycetidae</taxon>
        <taxon>Agaricales</taxon>
        <taxon>Tricholomatineae</taxon>
        <taxon>Lyophyllaceae</taxon>
        <taxon>Hypsizygus</taxon>
    </lineage>
</organism>
<keyword evidence="1" id="KW-0472">Membrane</keyword>
<reference evidence="2" key="1">
    <citation type="submission" date="2018-04" db="EMBL/GenBank/DDBJ databases">
        <title>Whole genome sequencing of Hypsizygus marmoreus.</title>
        <authorList>
            <person name="Choi I.-G."/>
            <person name="Min B."/>
            <person name="Kim J.-G."/>
            <person name="Kim S."/>
            <person name="Oh Y.-L."/>
            <person name="Kong W.-S."/>
            <person name="Park H."/>
            <person name="Jeong J."/>
            <person name="Song E.-S."/>
        </authorList>
    </citation>
    <scope>NUCLEOTIDE SEQUENCE [LARGE SCALE GENOMIC DNA]</scope>
    <source>
        <strain evidence="2">51987-8</strain>
    </source>
</reference>
<dbReference type="PANTHER" id="PTHR13281:SF0">
    <property type="entry name" value="TRANSMEMBRANE PROTEIN 70, MITOCHONDRIAL"/>
    <property type="match status" value="1"/>
</dbReference>
<dbReference type="InterPro" id="IPR009724">
    <property type="entry name" value="TMEM70"/>
</dbReference>
<evidence type="ECO:0000256" key="1">
    <source>
        <dbReference type="SAM" id="Phobius"/>
    </source>
</evidence>
<proteinExistence type="predicted"/>
<comment type="caution">
    <text evidence="2">The sequence shown here is derived from an EMBL/GenBank/DDBJ whole genome shotgun (WGS) entry which is preliminary data.</text>
</comment>
<dbReference type="AlphaFoldDB" id="A0A369JUU3"/>
<protein>
    <submittedName>
        <fullName evidence="2">Uncharacterized protein</fullName>
    </submittedName>
</protein>
<sequence length="249" mass="27479">MFRQSLLCRTRPLATCLNARRSFHPATLSILRRLRNTQHLPLQRALSTPPATAATTPSSIESAEAEYTGPLAPTFRRLKIFSISSFTLSCTLAPFLFFIESNLPIPARVALASIAVGTSGISSGLIGWCGQPYVNTLRRLTPEENGGAEGVEMTTLTLFLNPRITRVYDPTFLIETKRAFAKWELADSLVLPATKAVKPGQEETVAETMDKNGTVLGRWIVKWGEGGEGKCYQVGNIVRYFNVHEELLH</sequence>
<evidence type="ECO:0000313" key="3">
    <source>
        <dbReference type="Proteomes" id="UP000076154"/>
    </source>
</evidence>
<feature type="transmembrane region" description="Helical" evidence="1">
    <location>
        <begin position="80"/>
        <end position="99"/>
    </location>
</feature>
<keyword evidence="3" id="KW-1185">Reference proteome</keyword>
<keyword evidence="1" id="KW-1133">Transmembrane helix</keyword>
<dbReference type="PANTHER" id="PTHR13281">
    <property type="entry name" value="TRANSMEMBRANE PROTEIN 70, MITOCHONDRIAL"/>
    <property type="match status" value="1"/>
</dbReference>
<accession>A0A369JUU3</accession>
<evidence type="ECO:0000313" key="2">
    <source>
        <dbReference type="EMBL" id="RDB25122.1"/>
    </source>
</evidence>
<dbReference type="EMBL" id="LUEZ02000041">
    <property type="protein sequence ID" value="RDB25122.1"/>
    <property type="molecule type" value="Genomic_DNA"/>
</dbReference>
<name>A0A369JUU3_HYPMA</name>
<keyword evidence="1" id="KW-0812">Transmembrane</keyword>
<dbReference type="GO" id="GO:0031966">
    <property type="term" value="C:mitochondrial membrane"/>
    <property type="evidence" value="ECO:0007669"/>
    <property type="project" value="TreeGrafter"/>
</dbReference>
<dbReference type="Proteomes" id="UP000076154">
    <property type="component" value="Unassembled WGS sequence"/>
</dbReference>
<dbReference type="OrthoDB" id="5386199at2759"/>
<dbReference type="GO" id="GO:0033615">
    <property type="term" value="P:mitochondrial proton-transporting ATP synthase complex assembly"/>
    <property type="evidence" value="ECO:0007669"/>
    <property type="project" value="TreeGrafter"/>
</dbReference>
<dbReference type="InParanoid" id="A0A369JUU3"/>